<evidence type="ECO:0000313" key="2">
    <source>
        <dbReference type="Proteomes" id="UP000272942"/>
    </source>
</evidence>
<proteinExistence type="predicted"/>
<dbReference type="AlphaFoldDB" id="A0A183BE16"/>
<name>A0A183BE16_9TREM</name>
<dbReference type="Proteomes" id="UP000272942">
    <property type="component" value="Unassembled WGS sequence"/>
</dbReference>
<evidence type="ECO:0000313" key="1">
    <source>
        <dbReference type="EMBL" id="VDP94745.1"/>
    </source>
</evidence>
<protein>
    <submittedName>
        <fullName evidence="3">30S ribosomal protein S20</fullName>
    </submittedName>
</protein>
<reference evidence="3" key="1">
    <citation type="submission" date="2016-06" db="UniProtKB">
        <authorList>
            <consortium name="WormBaseParasite"/>
        </authorList>
    </citation>
    <scope>IDENTIFICATION</scope>
</reference>
<reference evidence="1 2" key="2">
    <citation type="submission" date="2018-11" db="EMBL/GenBank/DDBJ databases">
        <authorList>
            <consortium name="Pathogen Informatics"/>
        </authorList>
    </citation>
    <scope>NUCLEOTIDE SEQUENCE [LARGE SCALE GENOMIC DNA]</scope>
    <source>
        <strain evidence="1 2">Egypt</strain>
    </source>
</reference>
<organism evidence="3">
    <name type="scientific">Echinostoma caproni</name>
    <dbReference type="NCBI Taxonomy" id="27848"/>
    <lineage>
        <taxon>Eukaryota</taxon>
        <taxon>Metazoa</taxon>
        <taxon>Spiralia</taxon>
        <taxon>Lophotrochozoa</taxon>
        <taxon>Platyhelminthes</taxon>
        <taxon>Trematoda</taxon>
        <taxon>Digenea</taxon>
        <taxon>Plagiorchiida</taxon>
        <taxon>Echinostomata</taxon>
        <taxon>Echinostomatoidea</taxon>
        <taxon>Echinostomatidae</taxon>
        <taxon>Echinostoma</taxon>
    </lineage>
</organism>
<gene>
    <name evidence="1" type="ORF">ECPE_LOCUS17452</name>
</gene>
<evidence type="ECO:0000313" key="3">
    <source>
        <dbReference type="WBParaSite" id="ECPE_0001749601-mRNA-1"/>
    </source>
</evidence>
<sequence>MIAYQHIAQSAVPEKSPRLVKTKRVKIMEEMTAEVAAKTYAEVVKKSSGQFVPVTRQLQSNAKTVKSKPKTVNPRIAKRAQGILGNSLHHIESEQHKLCVEVA</sequence>
<accession>A0A183BE16</accession>
<dbReference type="EMBL" id="UZAN01069401">
    <property type="protein sequence ID" value="VDP94745.1"/>
    <property type="molecule type" value="Genomic_DNA"/>
</dbReference>
<keyword evidence="2" id="KW-1185">Reference proteome</keyword>
<dbReference type="WBParaSite" id="ECPE_0001749601-mRNA-1">
    <property type="protein sequence ID" value="ECPE_0001749601-mRNA-1"/>
    <property type="gene ID" value="ECPE_0001749601"/>
</dbReference>